<sequence>MGDLKINKTGVGFLIDASAKTYETLEKQMREFISNSLDAKATKVIIEFIPHDNTIIITDNGAGMNKNEFEDNYLVIGCSNKYGDRNTIGRIGVGKFSAIPLCDTLIVRTRKSNSNQVYHAKLNLKQLREPDNRTKDIATLVLGAGEYVNPAVDDPDDTFSPNNNFTKMILKGLPTDVKNTFSVIEEFKNLTRNLGRILPLKYNEESVAIKSLKRIDPELATELLELSNNRNISIIIHSPLYPQGYILYRSLFGDEFAQEGESIFGEVYPIKSPDDTSPAPIRITGYLADMTTGAQKYSKWKGLNIRIQNTTVAENQFFDYNDTQAQARITGEIQIVNVNEEELITMNRAGFVTSYPQYVEIKNWLTQQLIDFGKGYVRRRTEFNAKMKQKSNQLRIKSNVAESLERSITEVFSEENVDLNLLSKDKLKKENEIDQEKALLDSYPDEILEVIPVPQNATNEIKSDPIQGKFSIKVPENFLEYTINIGDEQYNIKYVDHDEEEPIIDVSTIDKTIRINNNAPPVKNGTQALVLALILLEYAFAAYPDDMKSLKEKIYDAIMCAFKD</sequence>
<dbReference type="Proteomes" id="UP000034539">
    <property type="component" value="Unassembled WGS sequence"/>
</dbReference>
<dbReference type="Gene3D" id="3.30.565.10">
    <property type="entry name" value="Histidine kinase-like ATPase, C-terminal domain"/>
    <property type="match status" value="1"/>
</dbReference>
<dbReference type="PATRIC" id="fig|1618450.3.peg.319"/>
<evidence type="ECO:0000313" key="2">
    <source>
        <dbReference type="Proteomes" id="UP000034539"/>
    </source>
</evidence>
<protein>
    <recommendedName>
        <fullName evidence="3">Morc S5 domain-containing protein</fullName>
    </recommendedName>
</protein>
<dbReference type="EMBL" id="LBXN01000010">
    <property type="protein sequence ID" value="KKR33907.1"/>
    <property type="molecule type" value="Genomic_DNA"/>
</dbReference>
<proteinExistence type="predicted"/>
<organism evidence="1 2">
    <name type="scientific">Candidatus Gottesmanbacteria bacterium GW2011_GWC2_39_8</name>
    <dbReference type="NCBI Taxonomy" id="1618450"/>
    <lineage>
        <taxon>Bacteria</taxon>
        <taxon>Candidatus Gottesmaniibacteriota</taxon>
    </lineage>
</organism>
<reference evidence="1 2" key="1">
    <citation type="journal article" date="2015" name="Nature">
        <title>rRNA introns, odd ribosomes, and small enigmatic genomes across a large radiation of phyla.</title>
        <authorList>
            <person name="Brown C.T."/>
            <person name="Hug L.A."/>
            <person name="Thomas B.C."/>
            <person name="Sharon I."/>
            <person name="Castelle C.J."/>
            <person name="Singh A."/>
            <person name="Wilkins M.J."/>
            <person name="Williams K.H."/>
            <person name="Banfield J.F."/>
        </authorList>
    </citation>
    <scope>NUCLEOTIDE SEQUENCE [LARGE SCALE GENOMIC DNA]</scope>
</reference>
<comment type="caution">
    <text evidence="1">The sequence shown here is derived from an EMBL/GenBank/DDBJ whole genome shotgun (WGS) entry which is preliminary data.</text>
</comment>
<evidence type="ECO:0008006" key="3">
    <source>
        <dbReference type="Google" id="ProtNLM"/>
    </source>
</evidence>
<dbReference type="Pfam" id="PF13589">
    <property type="entry name" value="HATPase_c_3"/>
    <property type="match status" value="1"/>
</dbReference>
<dbReference type="SUPFAM" id="SSF55874">
    <property type="entry name" value="ATPase domain of HSP90 chaperone/DNA topoisomerase II/histidine kinase"/>
    <property type="match status" value="1"/>
</dbReference>
<gene>
    <name evidence="1" type="ORF">UT63_C0010G0011</name>
</gene>
<evidence type="ECO:0000313" key="1">
    <source>
        <dbReference type="EMBL" id="KKR33907.1"/>
    </source>
</evidence>
<dbReference type="InterPro" id="IPR036890">
    <property type="entry name" value="HATPase_C_sf"/>
</dbReference>
<name>A0A0G0T7R8_9BACT</name>
<dbReference type="AlphaFoldDB" id="A0A0G0T7R8"/>
<accession>A0A0G0T7R8</accession>